<evidence type="ECO:0000313" key="2">
    <source>
        <dbReference type="Proteomes" id="UP001186974"/>
    </source>
</evidence>
<dbReference type="Proteomes" id="UP001186974">
    <property type="component" value="Unassembled WGS sequence"/>
</dbReference>
<name>A0ACC3DGW0_9PEZI</name>
<proteinExistence type="predicted"/>
<sequence length="294" mass="32931">MSDPTLSKKIRLHITPFTQDLLKAYVPPSLQAAASNISFHTLPTFPEGYGYLDLPEMEAQKLKKKLNGSTLKGKKVKIQEAKPDRKRKLAEEAQQEETNAKAEKRARKNAKSEKGIEKLQPGVELPPDRRVQRGWTEAPAERKNKPKKEKESEGKSKQPKKESSRYTREPEVLFRTKLPANAPVRVHKVKEKAASKKSKSSDERQVVVHEFEKTNKYAGFLKSNNAPQNAQPVSEYVEGKGWVNADNEVVEPDRTSKREIKETAKPKQTAVPVNPAESAPPDNAAVTKPAEKVA</sequence>
<protein>
    <submittedName>
        <fullName evidence="1">Uncharacterized protein</fullName>
    </submittedName>
</protein>
<comment type="caution">
    <text evidence="1">The sequence shown here is derived from an EMBL/GenBank/DDBJ whole genome shotgun (WGS) entry which is preliminary data.</text>
</comment>
<feature type="non-terminal residue" evidence="1">
    <location>
        <position position="294"/>
    </location>
</feature>
<evidence type="ECO:0000313" key="1">
    <source>
        <dbReference type="EMBL" id="KAK3071145.1"/>
    </source>
</evidence>
<reference evidence="1" key="1">
    <citation type="submission" date="2024-09" db="EMBL/GenBank/DDBJ databases">
        <title>Black Yeasts Isolated from many extreme environments.</title>
        <authorList>
            <person name="Coleine C."/>
            <person name="Stajich J.E."/>
            <person name="Selbmann L."/>
        </authorList>
    </citation>
    <scope>NUCLEOTIDE SEQUENCE</scope>
    <source>
        <strain evidence="1">CCFEE 5737</strain>
    </source>
</reference>
<gene>
    <name evidence="1" type="ORF">LTS18_014924</name>
</gene>
<keyword evidence="2" id="KW-1185">Reference proteome</keyword>
<organism evidence="1 2">
    <name type="scientific">Coniosporium uncinatum</name>
    <dbReference type="NCBI Taxonomy" id="93489"/>
    <lineage>
        <taxon>Eukaryota</taxon>
        <taxon>Fungi</taxon>
        <taxon>Dikarya</taxon>
        <taxon>Ascomycota</taxon>
        <taxon>Pezizomycotina</taxon>
        <taxon>Dothideomycetes</taxon>
        <taxon>Dothideomycetes incertae sedis</taxon>
        <taxon>Coniosporium</taxon>
    </lineage>
</organism>
<dbReference type="EMBL" id="JAWDJW010004875">
    <property type="protein sequence ID" value="KAK3071145.1"/>
    <property type="molecule type" value="Genomic_DNA"/>
</dbReference>
<accession>A0ACC3DGW0</accession>